<gene>
    <name evidence="2" type="ORF">UFOVP399_6</name>
</gene>
<proteinExistence type="predicted"/>
<dbReference type="InterPro" id="IPR011604">
    <property type="entry name" value="PDDEXK-like_dom_sf"/>
</dbReference>
<dbReference type="PANTHER" id="PTHR46609">
    <property type="entry name" value="EXONUCLEASE, PHAGE-TYPE/RECB, C-TERMINAL DOMAIN-CONTAINING PROTEIN"/>
    <property type="match status" value="1"/>
</dbReference>
<dbReference type="CDD" id="cd22343">
    <property type="entry name" value="PDDEXK_lambda_exonuclease-like"/>
    <property type="match status" value="1"/>
</dbReference>
<feature type="domain" description="YqaJ viral recombinase" evidence="1">
    <location>
        <begin position="8"/>
        <end position="147"/>
    </location>
</feature>
<dbReference type="GO" id="GO:0004519">
    <property type="term" value="F:endonuclease activity"/>
    <property type="evidence" value="ECO:0007669"/>
    <property type="project" value="UniProtKB-KW"/>
</dbReference>
<evidence type="ECO:0000259" key="1">
    <source>
        <dbReference type="Pfam" id="PF09588"/>
    </source>
</evidence>
<dbReference type="NCBIfam" id="TIGR03033">
    <property type="entry name" value="phage_rel_nuc"/>
    <property type="match status" value="1"/>
</dbReference>
<dbReference type="Gene3D" id="3.90.320.10">
    <property type="match status" value="1"/>
</dbReference>
<keyword evidence="2" id="KW-0255">Endonuclease</keyword>
<dbReference type="InterPro" id="IPR051703">
    <property type="entry name" value="NF-kappa-B_Signaling_Reg"/>
</dbReference>
<protein>
    <submittedName>
        <fullName evidence="2">Phage_rel_nuc, putative phage-type endonuclease</fullName>
    </submittedName>
</protein>
<dbReference type="PANTHER" id="PTHR46609:SF6">
    <property type="entry name" value="EXONUCLEASE, PHAGE-TYPE_RECB, C-TERMINAL DOMAIN-CONTAINING PROTEIN-RELATED"/>
    <property type="match status" value="1"/>
</dbReference>
<dbReference type="InterPro" id="IPR019080">
    <property type="entry name" value="YqaJ_viral_recombinase"/>
</dbReference>
<dbReference type="InterPro" id="IPR011335">
    <property type="entry name" value="Restrct_endonuc-II-like"/>
</dbReference>
<dbReference type="EMBL" id="LR796383">
    <property type="protein sequence ID" value="CAB4140890.1"/>
    <property type="molecule type" value="Genomic_DNA"/>
</dbReference>
<evidence type="ECO:0000313" key="2">
    <source>
        <dbReference type="EMBL" id="CAB4140890.1"/>
    </source>
</evidence>
<name>A0A6J5M717_9CAUD</name>
<dbReference type="Pfam" id="PF09588">
    <property type="entry name" value="YqaJ"/>
    <property type="match status" value="1"/>
</dbReference>
<accession>A0A6J5M717</accession>
<organism evidence="2">
    <name type="scientific">uncultured Caudovirales phage</name>
    <dbReference type="NCBI Taxonomy" id="2100421"/>
    <lineage>
        <taxon>Viruses</taxon>
        <taxon>Duplodnaviria</taxon>
        <taxon>Heunggongvirae</taxon>
        <taxon>Uroviricota</taxon>
        <taxon>Caudoviricetes</taxon>
        <taxon>Peduoviridae</taxon>
        <taxon>Maltschvirus</taxon>
        <taxon>Maltschvirus maltsch</taxon>
    </lineage>
</organism>
<sequence>MIEQGTPEWHAERCGKATASKIADIIATTKSGPSTSRKNYLAQLVAERLTGTVAESYTNAAMQWGKDTEEQARDAYAFLKGLDVEPAPFVNHPSIAMSGASPDGFVGSDGLLEIKCPLTATHIETLLGGKIEGKYITQMQWQMACTGTLWCDFVSYDPRMPEHLAIWVKRVPRDDAMIKELESAVRAFLAEVASTVAALEAYAEAA</sequence>
<dbReference type="InterPro" id="IPR017482">
    <property type="entry name" value="Lambda-type_endonuclease"/>
</dbReference>
<reference evidence="2" key="1">
    <citation type="submission" date="2020-04" db="EMBL/GenBank/DDBJ databases">
        <authorList>
            <person name="Chiriac C."/>
            <person name="Salcher M."/>
            <person name="Ghai R."/>
            <person name="Kavagutti S V."/>
        </authorList>
    </citation>
    <scope>NUCLEOTIDE SEQUENCE</scope>
</reference>
<keyword evidence="2" id="KW-0378">Hydrolase</keyword>
<keyword evidence="2" id="KW-0540">Nuclease</keyword>
<dbReference type="SUPFAM" id="SSF52980">
    <property type="entry name" value="Restriction endonuclease-like"/>
    <property type="match status" value="1"/>
</dbReference>